<evidence type="ECO:0000313" key="5">
    <source>
        <dbReference type="Proteomes" id="UP001595904"/>
    </source>
</evidence>
<dbReference type="PROSITE" id="PS50110">
    <property type="entry name" value="RESPONSE_REGULATORY"/>
    <property type="match status" value="1"/>
</dbReference>
<evidence type="ECO:0000259" key="3">
    <source>
        <dbReference type="PROSITE" id="PS50110"/>
    </source>
</evidence>
<name>A0ABV8T361_9GAMM</name>
<gene>
    <name evidence="4" type="ORF">ACFPN2_31090</name>
</gene>
<feature type="modified residue" description="4-aspartylphosphate" evidence="2">
    <location>
        <position position="52"/>
    </location>
</feature>
<evidence type="ECO:0000313" key="4">
    <source>
        <dbReference type="EMBL" id="MFC4313560.1"/>
    </source>
</evidence>
<dbReference type="SMART" id="SM00448">
    <property type="entry name" value="REC"/>
    <property type="match status" value="1"/>
</dbReference>
<dbReference type="InterPro" id="IPR011006">
    <property type="entry name" value="CheY-like_superfamily"/>
</dbReference>
<proteinExistence type="predicted"/>
<dbReference type="PANTHER" id="PTHR44591">
    <property type="entry name" value="STRESS RESPONSE REGULATOR PROTEIN 1"/>
    <property type="match status" value="1"/>
</dbReference>
<dbReference type="InterPro" id="IPR050595">
    <property type="entry name" value="Bact_response_regulator"/>
</dbReference>
<dbReference type="Pfam" id="PF00072">
    <property type="entry name" value="Response_reg"/>
    <property type="match status" value="1"/>
</dbReference>
<accession>A0ABV8T361</accession>
<dbReference type="EMBL" id="JBHSDU010000015">
    <property type="protein sequence ID" value="MFC4313560.1"/>
    <property type="molecule type" value="Genomic_DNA"/>
</dbReference>
<comment type="caution">
    <text evidence="4">The sequence shown here is derived from an EMBL/GenBank/DDBJ whole genome shotgun (WGS) entry which is preliminary data.</text>
</comment>
<reference evidence="5" key="1">
    <citation type="journal article" date="2019" name="Int. J. Syst. Evol. Microbiol.">
        <title>The Global Catalogue of Microorganisms (GCM) 10K type strain sequencing project: providing services to taxonomists for standard genome sequencing and annotation.</title>
        <authorList>
            <consortium name="The Broad Institute Genomics Platform"/>
            <consortium name="The Broad Institute Genome Sequencing Center for Infectious Disease"/>
            <person name="Wu L."/>
            <person name="Ma J."/>
        </authorList>
    </citation>
    <scope>NUCLEOTIDE SEQUENCE [LARGE SCALE GENOMIC DNA]</scope>
    <source>
        <strain evidence="5">CGMCC 1.10759</strain>
    </source>
</reference>
<keyword evidence="5" id="KW-1185">Reference proteome</keyword>
<protein>
    <submittedName>
        <fullName evidence="4">Response regulator</fullName>
    </submittedName>
</protein>
<dbReference type="InterPro" id="IPR001789">
    <property type="entry name" value="Sig_transdc_resp-reg_receiver"/>
</dbReference>
<evidence type="ECO:0000256" key="2">
    <source>
        <dbReference type="PROSITE-ProRule" id="PRU00169"/>
    </source>
</evidence>
<dbReference type="Proteomes" id="UP001595904">
    <property type="component" value="Unassembled WGS sequence"/>
</dbReference>
<evidence type="ECO:0000256" key="1">
    <source>
        <dbReference type="ARBA" id="ARBA00022553"/>
    </source>
</evidence>
<dbReference type="Gene3D" id="3.40.50.2300">
    <property type="match status" value="1"/>
</dbReference>
<feature type="domain" description="Response regulatory" evidence="3">
    <location>
        <begin position="3"/>
        <end position="116"/>
    </location>
</feature>
<dbReference type="PANTHER" id="PTHR44591:SF3">
    <property type="entry name" value="RESPONSE REGULATORY DOMAIN-CONTAINING PROTEIN"/>
    <property type="match status" value="1"/>
</dbReference>
<keyword evidence="1 2" id="KW-0597">Phosphoprotein</keyword>
<organism evidence="4 5">
    <name type="scientific">Steroidobacter flavus</name>
    <dbReference type="NCBI Taxonomy" id="1842136"/>
    <lineage>
        <taxon>Bacteria</taxon>
        <taxon>Pseudomonadati</taxon>
        <taxon>Pseudomonadota</taxon>
        <taxon>Gammaproteobacteria</taxon>
        <taxon>Steroidobacterales</taxon>
        <taxon>Steroidobacteraceae</taxon>
        <taxon>Steroidobacter</taxon>
    </lineage>
</organism>
<sequence length="121" mass="13586">MSVVLLIDDDRRIRNSLGRLLRVLSYDVVEASDWETALELTADHRPDVVVTDLHMPEHSGVDIARLLRGHPEFGDTPIIALTATPPRDDETISLFHTILEKPCAAEDLERALTDALQRSKH</sequence>
<dbReference type="SUPFAM" id="SSF52172">
    <property type="entry name" value="CheY-like"/>
    <property type="match status" value="1"/>
</dbReference>